<dbReference type="Proteomes" id="UP000077563">
    <property type="component" value="Unassembled WGS sequence"/>
</dbReference>
<protein>
    <submittedName>
        <fullName evidence="1">Uncharacterized protein</fullName>
    </submittedName>
</protein>
<dbReference type="EMBL" id="LKEG01000062">
    <property type="protein sequence ID" value="OAJ45531.1"/>
    <property type="molecule type" value="Genomic_DNA"/>
</dbReference>
<gene>
    <name evidence="1" type="ORF">AO064_29305</name>
</gene>
<comment type="caution">
    <text evidence="1">The sequence shown here is derived from an EMBL/GenBank/DDBJ whole genome shotgun (WGS) entry which is preliminary data.</text>
</comment>
<name>A0A9X5KPH8_PSEMA</name>
<accession>A0A9X5KPH8</accession>
<evidence type="ECO:0000313" key="1">
    <source>
        <dbReference type="EMBL" id="OAJ45531.1"/>
    </source>
</evidence>
<proteinExistence type="predicted"/>
<reference evidence="1 2" key="1">
    <citation type="submission" date="2015-09" db="EMBL/GenBank/DDBJ databases">
        <title>Genome sequence of Pseudomonas marginalis ICMP 3553.</title>
        <authorList>
            <person name="Visnovsky S."/>
            <person name="Lu A."/>
            <person name="Panda P."/>
            <person name="Pitman A."/>
        </authorList>
    </citation>
    <scope>NUCLEOTIDE SEQUENCE [LARGE SCALE GENOMIC DNA]</scope>
    <source>
        <strain evidence="1 2">ICMP 3553</strain>
    </source>
</reference>
<sequence length="110" mass="11888">MCAQQGLQFVAGLEHLLGIGQGPAPGFGQFKLAPDTLKQRDTKGLLEQADLPADRLGREVELLTGAHDAAGLGHHPKVVQLSVIEHDGHHFVKTEVYARKIRIFLNCSSA</sequence>
<evidence type="ECO:0000313" key="2">
    <source>
        <dbReference type="Proteomes" id="UP000077563"/>
    </source>
</evidence>
<dbReference type="AlphaFoldDB" id="A0A9X5KPH8"/>
<organism evidence="1 2">
    <name type="scientific">Pseudomonas marginalis</name>
    <name type="common">Pseudomonas panacis</name>
    <dbReference type="NCBI Taxonomy" id="298"/>
    <lineage>
        <taxon>Bacteria</taxon>
        <taxon>Pseudomonadati</taxon>
        <taxon>Pseudomonadota</taxon>
        <taxon>Gammaproteobacteria</taxon>
        <taxon>Pseudomonadales</taxon>
        <taxon>Pseudomonadaceae</taxon>
        <taxon>Pseudomonas</taxon>
    </lineage>
</organism>